<comment type="caution">
    <text evidence="1">The sequence shown here is derived from an EMBL/GenBank/DDBJ whole genome shotgun (WGS) entry which is preliminary data.</text>
</comment>
<sequence>MKAKAEAIKSTHRSFIAYAYESNEFEHPSIFIMRRKLSLLRKEKGM</sequence>
<protein>
    <submittedName>
        <fullName evidence="1">Uncharacterized protein</fullName>
    </submittedName>
</protein>
<gene>
    <name evidence="1" type="ORF">JCM19239_7339</name>
</gene>
<evidence type="ECO:0000313" key="2">
    <source>
        <dbReference type="Proteomes" id="UP000029223"/>
    </source>
</evidence>
<dbReference type="EMBL" id="BBMS01000005">
    <property type="protein sequence ID" value="GAL24739.1"/>
    <property type="molecule type" value="Genomic_DNA"/>
</dbReference>
<organism evidence="1 2">
    <name type="scientific">Vibrio variabilis</name>
    <dbReference type="NCBI Taxonomy" id="990271"/>
    <lineage>
        <taxon>Bacteria</taxon>
        <taxon>Pseudomonadati</taxon>
        <taxon>Pseudomonadota</taxon>
        <taxon>Gammaproteobacteria</taxon>
        <taxon>Vibrionales</taxon>
        <taxon>Vibrionaceae</taxon>
        <taxon>Vibrio</taxon>
    </lineage>
</organism>
<reference evidence="2" key="2">
    <citation type="submission" date="2014-09" db="EMBL/GenBank/DDBJ databases">
        <authorList>
            <consortium name="NBRP consortium"/>
            <person name="Sawabe T."/>
            <person name="Meirelles P."/>
            <person name="Nakanishi M."/>
            <person name="Sayaka M."/>
            <person name="Hattori M."/>
            <person name="Ohkuma M."/>
        </authorList>
    </citation>
    <scope>NUCLEOTIDE SEQUENCE [LARGE SCALE GENOMIC DNA]</scope>
    <source>
        <strain evidence="2">JCM 19239</strain>
    </source>
</reference>
<name>A0ABQ0J7I6_9VIBR</name>
<evidence type="ECO:0000313" key="1">
    <source>
        <dbReference type="EMBL" id="GAL24739.1"/>
    </source>
</evidence>
<dbReference type="Proteomes" id="UP000029223">
    <property type="component" value="Unassembled WGS sequence"/>
</dbReference>
<accession>A0ABQ0J7I6</accession>
<proteinExistence type="predicted"/>
<reference evidence="2" key="1">
    <citation type="submission" date="2014-09" db="EMBL/GenBank/DDBJ databases">
        <title>Vibrio variabilis JCM 19239. (C206) whole genome shotgun sequence.</title>
        <authorList>
            <person name="Sawabe T."/>
            <person name="Meirelles P."/>
            <person name="Nakanishi M."/>
            <person name="Sayaka M."/>
            <person name="Hattori M."/>
            <person name="Ohkuma M."/>
        </authorList>
    </citation>
    <scope>NUCLEOTIDE SEQUENCE [LARGE SCALE GENOMIC DNA]</scope>
    <source>
        <strain evidence="2">JCM 19239</strain>
    </source>
</reference>
<keyword evidence="2" id="KW-1185">Reference proteome</keyword>